<proteinExistence type="predicted"/>
<sequence length="876" mass="100766">MRITILMILAISFFGEGLYAQGVRGKVVSESGDPLAYASVYIRNLGDGVPTNQNGEFEYALKPGMYDILVQYIGYTSVLKTVEVQDRWVELNVELKEQVFGLQEVVVRSGQEDPALTVMRKAISKAKFHRLQVQEYSMQVYLKGTGKLTNAPFFLKKKLKEEGLNLNEAYTSESVSEVKFSQPDKIEERVISIRSSGDDNATSPAPYIGTSFYNEKINGAISPLSRSAFAYYKFTLMGSFMEDGILINKVKVTPRSRGENVFEGFIYIIEDLWAIHSLDLKTSIMGFQVNVNQIYAPVKDQVWMPISHTYLFGGKIFGFAGEYKYLASIRDYDIKLNPDLEVEPEIIDEKVQEVPEDIVRFDKKSSSLEKLEEGDKLTRKEFRKMVNQYEKEALKQREDVEVVRERNYKVDSLASKRNENYWDSIRPVKLTADEIRGYKRDDSLAVVEKAKVDKSDTTARKKVKKKFDPLSVITGGSYSFGGGKSAGFDENLFKTGFNTVEGWKFGVSGYLRYAKVDTLADSVTRRTVEYQVRPAFRYGFASKRPYLKTDIYRNVRAGSINSRLGITGGRYIEQFNSDEPITEFVNTLYTLVMRQNFMKLYEQDFVQVYHSSRLSDKFSYEGSLKWADRRELFNQSDNSFFYEETREFTPNRPDNLESSPTNFQNHQALILNAAFRWRPGVKYGIRNGRRYAIYDRAPEFNFGYTKGIPNFRGQTTTDFDLLEAGVSHSFLFGVSGRLDFNVNAGTFLNNDRMYFMDYKHFGGNRTIFSNMGVASNYRFLDYYRFSTQTDFISSIVHYQFRKFLFTQLPMLRYTGLRENIFLNYLKTANSPHYVEIGYSLDQLFRIFRLEVGAGFENGRYSTSGVRIGVASFININ</sequence>
<accession>A0AAP2CG36</accession>
<evidence type="ECO:0000256" key="1">
    <source>
        <dbReference type="SAM" id="Coils"/>
    </source>
</evidence>
<evidence type="ECO:0000313" key="2">
    <source>
        <dbReference type="EMBL" id="MBS9523993.1"/>
    </source>
</evidence>
<gene>
    <name evidence="2" type="ORF">KI659_08190</name>
</gene>
<dbReference type="Gene3D" id="2.60.40.1120">
    <property type="entry name" value="Carboxypeptidase-like, regulatory domain"/>
    <property type="match status" value="1"/>
</dbReference>
<keyword evidence="2" id="KW-0645">Protease</keyword>
<keyword evidence="2" id="KW-0378">Hydrolase</keyword>
<dbReference type="InterPro" id="IPR043741">
    <property type="entry name" value="DUF5686"/>
</dbReference>
<dbReference type="Pfam" id="PF18939">
    <property type="entry name" value="DUF5686"/>
    <property type="match status" value="1"/>
</dbReference>
<feature type="coiled-coil region" evidence="1">
    <location>
        <begin position="379"/>
        <end position="406"/>
    </location>
</feature>
<name>A0AAP2CG36_9BACT</name>
<comment type="caution">
    <text evidence="2">The sequence shown here is derived from an EMBL/GenBank/DDBJ whole genome shotgun (WGS) entry which is preliminary data.</text>
</comment>
<keyword evidence="3" id="KW-1185">Reference proteome</keyword>
<reference evidence="2 3" key="1">
    <citation type="submission" date="2021-05" db="EMBL/GenBank/DDBJ databases">
        <authorList>
            <person name="Zhang Z.D."/>
            <person name="Osman G."/>
        </authorList>
    </citation>
    <scope>NUCLEOTIDE SEQUENCE [LARGE SCALE GENOMIC DNA]</scope>
    <source>
        <strain evidence="2 3">KCTC 32217</strain>
    </source>
</reference>
<dbReference type="InterPro" id="IPR008969">
    <property type="entry name" value="CarboxyPept-like_regulatory"/>
</dbReference>
<dbReference type="AlphaFoldDB" id="A0AAP2CG36"/>
<dbReference type="Proteomes" id="UP001319104">
    <property type="component" value="Unassembled WGS sequence"/>
</dbReference>
<protein>
    <submittedName>
        <fullName evidence="2">Carboxypeptidase-like regulatory domain-containing protein</fullName>
    </submittedName>
</protein>
<dbReference type="Pfam" id="PF13715">
    <property type="entry name" value="CarbopepD_reg_2"/>
    <property type="match status" value="1"/>
</dbReference>
<keyword evidence="1" id="KW-0175">Coiled coil</keyword>
<dbReference type="GO" id="GO:0004180">
    <property type="term" value="F:carboxypeptidase activity"/>
    <property type="evidence" value="ECO:0007669"/>
    <property type="project" value="UniProtKB-KW"/>
</dbReference>
<dbReference type="EMBL" id="JAHCMY010000003">
    <property type="protein sequence ID" value="MBS9523993.1"/>
    <property type="molecule type" value="Genomic_DNA"/>
</dbReference>
<dbReference type="RefSeq" id="WP_213944859.1">
    <property type="nucleotide sequence ID" value="NZ_JAHCMY010000003.1"/>
</dbReference>
<keyword evidence="2" id="KW-0121">Carboxypeptidase</keyword>
<organism evidence="2 3">
    <name type="scientific">Litoribacter ruber</name>
    <dbReference type="NCBI Taxonomy" id="702568"/>
    <lineage>
        <taxon>Bacteria</taxon>
        <taxon>Pseudomonadati</taxon>
        <taxon>Bacteroidota</taxon>
        <taxon>Cytophagia</taxon>
        <taxon>Cytophagales</taxon>
        <taxon>Cyclobacteriaceae</taxon>
        <taxon>Litoribacter</taxon>
    </lineage>
</organism>
<evidence type="ECO:0000313" key="3">
    <source>
        <dbReference type="Proteomes" id="UP001319104"/>
    </source>
</evidence>
<dbReference type="SUPFAM" id="SSF49464">
    <property type="entry name" value="Carboxypeptidase regulatory domain-like"/>
    <property type="match status" value="1"/>
</dbReference>